<dbReference type="InterPro" id="IPR008271">
    <property type="entry name" value="Ser/Thr_kinase_AS"/>
</dbReference>
<dbReference type="Proteomes" id="UP000028042">
    <property type="component" value="Unassembled WGS sequence"/>
</dbReference>
<dbReference type="PROSITE" id="PS50005">
    <property type="entry name" value="TPR"/>
    <property type="match status" value="2"/>
</dbReference>
<evidence type="ECO:0000256" key="8">
    <source>
        <dbReference type="SAM" id="Phobius"/>
    </source>
</evidence>
<evidence type="ECO:0000256" key="6">
    <source>
        <dbReference type="PROSITE-ProRule" id="PRU10141"/>
    </source>
</evidence>
<protein>
    <submittedName>
        <fullName evidence="10">Putative serine/threonine-protein kinase Sps1</fullName>
        <ecNumber evidence="10">2.7.11.1</ecNumber>
    </submittedName>
    <submittedName>
        <fullName evidence="11">Serine/threonine protein kinase</fullName>
    </submittedName>
</protein>
<dbReference type="CDD" id="cd14014">
    <property type="entry name" value="STKc_PknB_like"/>
    <property type="match status" value="1"/>
</dbReference>
<dbReference type="InterPro" id="IPR011009">
    <property type="entry name" value="Kinase-like_dom_sf"/>
</dbReference>
<evidence type="ECO:0000313" key="13">
    <source>
        <dbReference type="Proteomes" id="UP000030905"/>
    </source>
</evidence>
<dbReference type="InterPro" id="IPR017441">
    <property type="entry name" value="Protein_kinase_ATP_BS"/>
</dbReference>
<dbReference type="PROSITE" id="PS50011">
    <property type="entry name" value="PROTEIN_KINASE_DOM"/>
    <property type="match status" value="1"/>
</dbReference>
<sequence>MSEFLKEGQLFDEKYKIIKQIGKGGMSIVYLAENIRLGTKWAIKVARKDMGEKVDLLAEPNILKNLKHEALPRIIDIISNDNRIYIVEDYIEGTPLNVELKNQEKFSEKIVVEWAKQICNVLEYLHKQKPNPIIYRDMKPSNIILSKNKHIKLIDFGIAREYKEESEGDTTYIGTKGYAAPEQYGKAQSDARTDIYSLGITLYHLITGKSPLEPPYEIKPVREFDKNLSEGIEYIINKCTKQDPLQRYQSVNELLSDLNNIYKFNSEYKRIKRRSFIKTGTLTAVFLMFALLTYIGYLKLENEKLTEYNSILAEGKKYESENKNNEAIAAFSTANNKVSSRIDGYKEIAKLYLKSMDYDKCINYINNEVFSKLDDFQNDDEMLYILGTAQFEKKDYENAAISFEKAKEINEEEINYYRDLAVSYARSNKLDLAQTIIKDIKSKGLDDSVTSYISGEIYSKKNDFDNAITMYKKCINETKDEDAKKKTFISIAEIYRDNSDKIKDSATKEVEILEQANSQLTEKNNLLIQEMLGQAYFNKANNYKEVDKEYKDNLEKSLGKFNMLVSSGVNNAQVYSNLGIIYQYLEQYEKSEASYLKMKELSPEDMHSYIRLTVLYIEMANKGIDSSENYQKAKTNYNYIIQHNPKGANDPEILQLSVLMKNLK</sequence>
<evidence type="ECO:0000256" key="3">
    <source>
        <dbReference type="ARBA" id="ARBA00022777"/>
    </source>
</evidence>
<dbReference type="PATRIC" id="fig|1262449.3.peg.2877"/>
<evidence type="ECO:0000256" key="5">
    <source>
        <dbReference type="PROSITE-ProRule" id="PRU00339"/>
    </source>
</evidence>
<keyword evidence="11" id="KW-0723">Serine/threonine-protein kinase</keyword>
<dbReference type="eggNOG" id="COG0515">
    <property type="taxonomic scope" value="Bacteria"/>
</dbReference>
<dbReference type="InterPro" id="IPR011990">
    <property type="entry name" value="TPR-like_helical_dom_sf"/>
</dbReference>
<dbReference type="SUPFAM" id="SSF48452">
    <property type="entry name" value="TPR-like"/>
    <property type="match status" value="2"/>
</dbReference>
<reference evidence="11" key="2">
    <citation type="submission" date="2015-10" db="EMBL/GenBank/DDBJ databases">
        <title>Improved Draft Genome Sequence of Clostridium pasteurianum Strain ATCC 6013 (DSM 525) Using a Hybrid Next-Generation Sequencing Approach.</title>
        <authorList>
            <person name="Pyne M.E."/>
            <person name="Utturkar S.M."/>
            <person name="Brown S.D."/>
            <person name="Moo-Young M."/>
            <person name="Chung D.A."/>
            <person name="Chou P.C."/>
        </authorList>
    </citation>
    <scope>NUCLEOTIDE SEQUENCE</scope>
    <source>
        <strain evidence="11">ATCC 6013</strain>
    </source>
</reference>
<dbReference type="RefSeq" id="WP_004455482.1">
    <property type="nucleotide sequence ID" value="NZ_ANZB01000010.1"/>
</dbReference>
<evidence type="ECO:0000259" key="9">
    <source>
        <dbReference type="PROSITE" id="PS50011"/>
    </source>
</evidence>
<evidence type="ECO:0000256" key="7">
    <source>
        <dbReference type="SAM" id="Coils"/>
    </source>
</evidence>
<dbReference type="PROSITE" id="PS00108">
    <property type="entry name" value="PROTEIN_KINASE_ST"/>
    <property type="match status" value="1"/>
</dbReference>
<keyword evidence="2 6" id="KW-0547">Nucleotide-binding</keyword>
<keyword evidence="3 10" id="KW-0418">Kinase</keyword>
<dbReference type="Gene3D" id="1.25.40.10">
    <property type="entry name" value="Tetratricopeptide repeat domain"/>
    <property type="match status" value="2"/>
</dbReference>
<name>A0A0H3J737_CLOPA</name>
<keyword evidence="8" id="KW-0812">Transmembrane</keyword>
<keyword evidence="1 10" id="KW-0808">Transferase</keyword>
<feature type="binding site" evidence="6">
    <location>
        <position position="48"/>
    </location>
    <ligand>
        <name>ATP</name>
        <dbReference type="ChEBI" id="CHEBI:30616"/>
    </ligand>
</feature>
<gene>
    <name evidence="10" type="primary">sps1</name>
    <name evidence="10" type="ORF">CLPA_c06950</name>
    <name evidence="11" type="ORF">CP6013_02455</name>
</gene>
<dbReference type="eggNOG" id="COG0457">
    <property type="taxonomic scope" value="Bacteria"/>
</dbReference>
<dbReference type="KEGG" id="cpae:CPAST_c06950"/>
<evidence type="ECO:0000256" key="2">
    <source>
        <dbReference type="ARBA" id="ARBA00022741"/>
    </source>
</evidence>
<dbReference type="InterPro" id="IPR019734">
    <property type="entry name" value="TPR_rpt"/>
</dbReference>
<keyword evidence="7" id="KW-0175">Coiled coil</keyword>
<organism evidence="10 13">
    <name type="scientific">Clostridium pasteurianum DSM 525 = ATCC 6013</name>
    <dbReference type="NCBI Taxonomy" id="1262449"/>
    <lineage>
        <taxon>Bacteria</taxon>
        <taxon>Bacillati</taxon>
        <taxon>Bacillota</taxon>
        <taxon>Clostridia</taxon>
        <taxon>Eubacteriales</taxon>
        <taxon>Clostridiaceae</taxon>
        <taxon>Clostridium</taxon>
    </lineage>
</organism>
<dbReference type="Pfam" id="PF00069">
    <property type="entry name" value="Pkinase"/>
    <property type="match status" value="1"/>
</dbReference>
<feature type="coiled-coil region" evidence="7">
    <location>
        <begin position="503"/>
        <end position="530"/>
    </location>
</feature>
<dbReference type="Gene3D" id="1.10.510.10">
    <property type="entry name" value="Transferase(Phosphotransferase) domain 1"/>
    <property type="match status" value="1"/>
</dbReference>
<keyword evidence="13" id="KW-1185">Reference proteome</keyword>
<dbReference type="PROSITE" id="PS00107">
    <property type="entry name" value="PROTEIN_KINASE_ATP"/>
    <property type="match status" value="1"/>
</dbReference>
<dbReference type="PANTHER" id="PTHR43289:SF34">
    <property type="entry name" value="SERINE_THREONINE-PROTEIN KINASE YBDM-RELATED"/>
    <property type="match status" value="1"/>
</dbReference>
<dbReference type="Pfam" id="PF13181">
    <property type="entry name" value="TPR_8"/>
    <property type="match status" value="3"/>
</dbReference>
<evidence type="ECO:0000313" key="11">
    <source>
        <dbReference type="EMBL" id="KRU13207.1"/>
    </source>
</evidence>
<accession>A0A0H3J737</accession>
<dbReference type="AlphaFoldDB" id="A0A0H3J737"/>
<dbReference type="EMBL" id="JPGY02000001">
    <property type="protein sequence ID" value="KRU13207.1"/>
    <property type="molecule type" value="Genomic_DNA"/>
</dbReference>
<dbReference type="GO" id="GO:0004674">
    <property type="term" value="F:protein serine/threonine kinase activity"/>
    <property type="evidence" value="ECO:0007669"/>
    <property type="project" value="UniProtKB-KW"/>
</dbReference>
<evidence type="ECO:0000256" key="4">
    <source>
        <dbReference type="ARBA" id="ARBA00022840"/>
    </source>
</evidence>
<evidence type="ECO:0000313" key="10">
    <source>
        <dbReference type="EMBL" id="AJA50783.1"/>
    </source>
</evidence>
<feature type="domain" description="Protein kinase" evidence="9">
    <location>
        <begin position="15"/>
        <end position="265"/>
    </location>
</feature>
<dbReference type="Proteomes" id="UP000030905">
    <property type="component" value="Chromosome"/>
</dbReference>
<reference evidence="10 13" key="1">
    <citation type="journal article" date="2015" name="Genome Announc.">
        <title>Complete Genome Sequence of the Nitrogen-Fixing and Solvent-Producing Clostridium pasteurianum DSM 525.</title>
        <authorList>
            <person name="Poehlein A."/>
            <person name="Grosse-Honebrink A."/>
            <person name="Zhang Y."/>
            <person name="Minton N.P."/>
            <person name="Daniel R."/>
        </authorList>
    </citation>
    <scope>NUCLEOTIDE SEQUENCE [LARGE SCALE GENOMIC DNA]</scope>
    <source>
        <strain evidence="10">DSM 525</strain>
        <strain evidence="13">DSM 525 / ATCC 6013</strain>
    </source>
</reference>
<keyword evidence="8" id="KW-0472">Membrane</keyword>
<keyword evidence="4 6" id="KW-0067">ATP-binding</keyword>
<dbReference type="GeneID" id="93072912"/>
<dbReference type="SUPFAM" id="SSF56112">
    <property type="entry name" value="Protein kinase-like (PK-like)"/>
    <property type="match status" value="1"/>
</dbReference>
<feature type="repeat" description="TPR" evidence="5">
    <location>
        <begin position="572"/>
        <end position="605"/>
    </location>
</feature>
<evidence type="ECO:0000313" key="12">
    <source>
        <dbReference type="Proteomes" id="UP000028042"/>
    </source>
</evidence>
<feature type="transmembrane region" description="Helical" evidence="8">
    <location>
        <begin position="276"/>
        <end position="297"/>
    </location>
</feature>
<dbReference type="GO" id="GO:0005524">
    <property type="term" value="F:ATP binding"/>
    <property type="evidence" value="ECO:0007669"/>
    <property type="project" value="UniProtKB-UniRule"/>
</dbReference>
<dbReference type="EC" id="2.7.11.1" evidence="10"/>
<evidence type="ECO:0000256" key="1">
    <source>
        <dbReference type="ARBA" id="ARBA00022679"/>
    </source>
</evidence>
<dbReference type="KEGG" id="cpat:CLPA_c06950"/>
<dbReference type="InterPro" id="IPR000719">
    <property type="entry name" value="Prot_kinase_dom"/>
</dbReference>
<proteinExistence type="predicted"/>
<keyword evidence="5" id="KW-0802">TPR repeat</keyword>
<dbReference type="EMBL" id="CP009268">
    <property type="protein sequence ID" value="AJA50783.1"/>
    <property type="molecule type" value="Genomic_DNA"/>
</dbReference>
<feature type="repeat" description="TPR" evidence="5">
    <location>
        <begin position="380"/>
        <end position="413"/>
    </location>
</feature>
<dbReference type="SMART" id="SM00220">
    <property type="entry name" value="S_TKc"/>
    <property type="match status" value="1"/>
</dbReference>
<keyword evidence="8" id="KW-1133">Transmembrane helix</keyword>
<reference evidence="11 12" key="3">
    <citation type="journal article" name="Genome Announc.">
        <title>Improved Draft Genome Sequence of Clostridium pasteurianum Strain ATCC 6013 (DSM 525) Using a Hybrid Next-Generation Sequencing Approach.</title>
        <authorList>
            <person name="Pyne M.E."/>
            <person name="Utturkar S."/>
            <person name="Brown S.D."/>
            <person name="Moo-Young M."/>
            <person name="Chung D.A."/>
            <person name="Chou C.P."/>
        </authorList>
    </citation>
    <scope>NUCLEOTIDE SEQUENCE [LARGE SCALE GENOMIC DNA]</scope>
    <source>
        <strain evidence="11 12">ATCC 6013</strain>
    </source>
</reference>
<dbReference type="SMART" id="SM00028">
    <property type="entry name" value="TPR"/>
    <property type="match status" value="4"/>
</dbReference>
<dbReference type="PANTHER" id="PTHR43289">
    <property type="entry name" value="MITOGEN-ACTIVATED PROTEIN KINASE KINASE KINASE 20-RELATED"/>
    <property type="match status" value="1"/>
</dbReference>